<comment type="similarity">
    <text evidence="2">Belongs to the FlgN family.</text>
</comment>
<keyword evidence="5" id="KW-1185">Reference proteome</keyword>
<evidence type="ECO:0000256" key="3">
    <source>
        <dbReference type="ARBA" id="ARBA00022795"/>
    </source>
</evidence>
<dbReference type="AlphaFoldDB" id="A0A1C4BCE9"/>
<gene>
    <name evidence="4" type="ORF">GA0061081_10494</name>
</gene>
<name>A0A1C4BCE9_9GAMM</name>
<dbReference type="STRING" id="1798182.GA0061081_10494"/>
<dbReference type="Proteomes" id="UP000199670">
    <property type="component" value="Unassembled WGS sequence"/>
</dbReference>
<dbReference type="Pfam" id="PF05130">
    <property type="entry name" value="FlgN"/>
    <property type="match status" value="1"/>
</dbReference>
<dbReference type="InterPro" id="IPR007809">
    <property type="entry name" value="FlgN-like"/>
</dbReference>
<dbReference type="GO" id="GO:0044780">
    <property type="term" value="P:bacterial-type flagellum assembly"/>
    <property type="evidence" value="ECO:0007669"/>
    <property type="project" value="InterPro"/>
</dbReference>
<dbReference type="SUPFAM" id="SSF140566">
    <property type="entry name" value="FlgN-like"/>
    <property type="match status" value="1"/>
</dbReference>
<proteinExistence type="inferred from homology"/>
<keyword evidence="4" id="KW-0966">Cell projection</keyword>
<evidence type="ECO:0000256" key="1">
    <source>
        <dbReference type="ARBA" id="ARBA00002397"/>
    </source>
</evidence>
<keyword evidence="4" id="KW-0282">Flagellum</keyword>
<dbReference type="RefSeq" id="WP_091347955.1">
    <property type="nucleotide sequence ID" value="NZ_FMAQ01000004.1"/>
</dbReference>
<reference evidence="5" key="1">
    <citation type="submission" date="2016-08" db="EMBL/GenBank/DDBJ databases">
        <authorList>
            <person name="Varghese N."/>
            <person name="Submissions Spin"/>
        </authorList>
    </citation>
    <scope>NUCLEOTIDE SEQUENCE [LARGE SCALE GENOMIC DNA]</scope>
    <source>
        <strain evidence="5">R-53248</strain>
    </source>
</reference>
<evidence type="ECO:0000313" key="5">
    <source>
        <dbReference type="Proteomes" id="UP000199670"/>
    </source>
</evidence>
<keyword evidence="4" id="KW-0969">Cilium</keyword>
<accession>A0A1C4BCE9</accession>
<dbReference type="Gene3D" id="1.20.58.300">
    <property type="entry name" value="FlgN-like"/>
    <property type="match status" value="1"/>
</dbReference>
<dbReference type="InterPro" id="IPR036679">
    <property type="entry name" value="FlgN-like_sf"/>
</dbReference>
<evidence type="ECO:0000256" key="2">
    <source>
        <dbReference type="ARBA" id="ARBA00007703"/>
    </source>
</evidence>
<dbReference type="OrthoDB" id="7067952at2"/>
<sequence>MLELNNILNKITEMLQTLSEILQTEQKILIENSLTSQLSEIINKKSQLLIQLKLLDDNRIKLSKKFNVQPPYKENPTIAAHWLSITDTTKLLSKINRDNGLIIQNRMNITQQSINYLKGINNPTVYTNNGYQQTDVISSKRAKV</sequence>
<protein>
    <submittedName>
        <fullName evidence="4">Flagella synthesis protein FlgN</fullName>
    </submittedName>
</protein>
<keyword evidence="3" id="KW-1005">Bacterial flagellum biogenesis</keyword>
<dbReference type="EMBL" id="FMAQ01000004">
    <property type="protein sequence ID" value="SCC04529.1"/>
    <property type="molecule type" value="Genomic_DNA"/>
</dbReference>
<comment type="function">
    <text evidence="1">Required for the efficient initiation of filament assembly.</text>
</comment>
<evidence type="ECO:0000313" key="4">
    <source>
        <dbReference type="EMBL" id="SCC04529.1"/>
    </source>
</evidence>
<organism evidence="4 5">
    <name type="scientific">Gilliamella bombicola</name>
    <dbReference type="NCBI Taxonomy" id="1798182"/>
    <lineage>
        <taxon>Bacteria</taxon>
        <taxon>Pseudomonadati</taxon>
        <taxon>Pseudomonadota</taxon>
        <taxon>Gammaproteobacteria</taxon>
        <taxon>Orbales</taxon>
        <taxon>Orbaceae</taxon>
        <taxon>Gilliamella</taxon>
    </lineage>
</organism>